<organism evidence="1 2">
    <name type="scientific">Aeromonas veronii</name>
    <dbReference type="NCBI Taxonomy" id="654"/>
    <lineage>
        <taxon>Bacteria</taxon>
        <taxon>Pseudomonadati</taxon>
        <taxon>Pseudomonadota</taxon>
        <taxon>Gammaproteobacteria</taxon>
        <taxon>Aeromonadales</taxon>
        <taxon>Aeromonadaceae</taxon>
        <taxon>Aeromonas</taxon>
    </lineage>
</organism>
<gene>
    <name evidence="1" type="ORF">DAA48_21470</name>
</gene>
<proteinExistence type="predicted"/>
<dbReference type="AlphaFoldDB" id="A0A2T4MWQ0"/>
<comment type="caution">
    <text evidence="1">The sequence shown here is derived from an EMBL/GenBank/DDBJ whole genome shotgun (WGS) entry which is preliminary data.</text>
</comment>
<dbReference type="EMBL" id="PZKL01000045">
    <property type="protein sequence ID" value="PTH79011.1"/>
    <property type="molecule type" value="Genomic_DNA"/>
</dbReference>
<evidence type="ECO:0000313" key="2">
    <source>
        <dbReference type="Proteomes" id="UP000241986"/>
    </source>
</evidence>
<accession>A0A2T4MWQ0</accession>
<dbReference type="RefSeq" id="WP_107684636.1">
    <property type="nucleotide sequence ID" value="NZ_PZKL01000045.1"/>
</dbReference>
<evidence type="ECO:0000313" key="1">
    <source>
        <dbReference type="EMBL" id="PTH79011.1"/>
    </source>
</evidence>
<reference evidence="1 2" key="1">
    <citation type="submission" date="2018-03" db="EMBL/GenBank/DDBJ databases">
        <title>Aeromonas veronii whole genome sequencing and analysis.</title>
        <authorList>
            <person name="Xie H."/>
            <person name="Liu T."/>
            <person name="Wang K."/>
        </authorList>
    </citation>
    <scope>NUCLEOTIDE SEQUENCE [LARGE SCALE GENOMIC DNA]</scope>
    <source>
        <strain evidence="1 2">XH.VA.1</strain>
    </source>
</reference>
<name>A0A2T4MWQ0_AERVE</name>
<protein>
    <submittedName>
        <fullName evidence="1">Uncharacterized protein</fullName>
    </submittedName>
</protein>
<dbReference type="Proteomes" id="UP000241986">
    <property type="component" value="Unassembled WGS sequence"/>
</dbReference>
<sequence length="131" mass="15215">MEQVSYRPAVGQKIFVSLYRGKPFLVEVAGYHFDERFSSELIDYVRNGKSDFSLLKEAVFYPDVSADSKFIYVVMCEEHDFMEKSNFSELGFFFDPQAAFNYIDDITSGKVESCNPAHREFVELYVQVEKL</sequence>